<reference evidence="4" key="1">
    <citation type="journal article" date="2010" name="Genome Biol.">
        <title>Genome sequence of the necrotrophic plant pathogen Pythium ultimum reveals original pathogenicity mechanisms and effector repertoire.</title>
        <authorList>
            <person name="Levesque C.A."/>
            <person name="Brouwer H."/>
            <person name="Cano L."/>
            <person name="Hamilton J.P."/>
            <person name="Holt C."/>
            <person name="Huitema E."/>
            <person name="Raffaele S."/>
            <person name="Robideau G.P."/>
            <person name="Thines M."/>
            <person name="Win J."/>
            <person name="Zerillo M.M."/>
            <person name="Beakes G.W."/>
            <person name="Boore J.L."/>
            <person name="Busam D."/>
            <person name="Dumas B."/>
            <person name="Ferriera S."/>
            <person name="Fuerstenberg S.I."/>
            <person name="Gachon C.M."/>
            <person name="Gaulin E."/>
            <person name="Govers F."/>
            <person name="Grenville-Briggs L."/>
            <person name="Horner N."/>
            <person name="Hostetler J."/>
            <person name="Jiang R.H."/>
            <person name="Johnson J."/>
            <person name="Krajaejun T."/>
            <person name="Lin H."/>
            <person name="Meijer H.J."/>
            <person name="Moore B."/>
            <person name="Morris P."/>
            <person name="Phuntmart V."/>
            <person name="Puiu D."/>
            <person name="Shetty J."/>
            <person name="Stajich J.E."/>
            <person name="Tripathy S."/>
            <person name="Wawra S."/>
            <person name="van West P."/>
            <person name="Whitty B.R."/>
            <person name="Coutinho P.M."/>
            <person name="Henrissat B."/>
            <person name="Martin F."/>
            <person name="Thomas P.D."/>
            <person name="Tyler B.M."/>
            <person name="De Vries R.P."/>
            <person name="Kamoun S."/>
            <person name="Yandell M."/>
            <person name="Tisserat N."/>
            <person name="Buell C.R."/>
        </authorList>
    </citation>
    <scope>NUCLEOTIDE SEQUENCE</scope>
    <source>
        <strain evidence="4">DAOM:BR144</strain>
    </source>
</reference>
<dbReference type="EMBL" id="GL376606">
    <property type="status" value="NOT_ANNOTATED_CDS"/>
    <property type="molecule type" value="Genomic_DNA"/>
</dbReference>
<reference evidence="4" key="2">
    <citation type="submission" date="2010-04" db="EMBL/GenBank/DDBJ databases">
        <authorList>
            <person name="Buell R."/>
            <person name="Hamilton J."/>
            <person name="Hostetler J."/>
        </authorList>
    </citation>
    <scope>NUCLEOTIDE SEQUENCE [LARGE SCALE GENOMIC DNA]</scope>
    <source>
        <strain evidence="4">DAOM:BR144</strain>
    </source>
</reference>
<feature type="compositionally biased region" description="Polar residues" evidence="1">
    <location>
        <begin position="1"/>
        <end position="12"/>
    </location>
</feature>
<keyword evidence="4" id="KW-1185">Reference proteome</keyword>
<feature type="compositionally biased region" description="Low complexity" evidence="1">
    <location>
        <begin position="13"/>
        <end position="23"/>
    </location>
</feature>
<dbReference type="VEuPathDB" id="FungiDB:PYU1_G011047"/>
<feature type="transmembrane region" description="Helical" evidence="2">
    <location>
        <begin position="137"/>
        <end position="170"/>
    </location>
</feature>
<dbReference type="eggNOG" id="ENOG502S3U0">
    <property type="taxonomic scope" value="Eukaryota"/>
</dbReference>
<name>K3X1H2_GLOUD</name>
<feature type="compositionally biased region" description="Low complexity" evidence="1">
    <location>
        <begin position="31"/>
        <end position="40"/>
    </location>
</feature>
<protein>
    <submittedName>
        <fullName evidence="3">Uncharacterized protein</fullName>
    </submittedName>
</protein>
<dbReference type="AlphaFoldDB" id="K3X1H2"/>
<evidence type="ECO:0000256" key="2">
    <source>
        <dbReference type="SAM" id="Phobius"/>
    </source>
</evidence>
<evidence type="ECO:0000313" key="3">
    <source>
        <dbReference type="EnsemblProtists" id="PYU1_T011071"/>
    </source>
</evidence>
<evidence type="ECO:0000256" key="1">
    <source>
        <dbReference type="SAM" id="MobiDB-lite"/>
    </source>
</evidence>
<organism evidence="3 4">
    <name type="scientific">Globisporangium ultimum (strain ATCC 200006 / CBS 805.95 / DAOM BR144)</name>
    <name type="common">Pythium ultimum</name>
    <dbReference type="NCBI Taxonomy" id="431595"/>
    <lineage>
        <taxon>Eukaryota</taxon>
        <taxon>Sar</taxon>
        <taxon>Stramenopiles</taxon>
        <taxon>Oomycota</taxon>
        <taxon>Peronosporomycetes</taxon>
        <taxon>Pythiales</taxon>
        <taxon>Pythiaceae</taxon>
        <taxon>Globisporangium</taxon>
    </lineage>
</organism>
<feature type="transmembrane region" description="Helical" evidence="2">
    <location>
        <begin position="230"/>
        <end position="250"/>
    </location>
</feature>
<feature type="transmembrane region" description="Helical" evidence="2">
    <location>
        <begin position="190"/>
        <end position="210"/>
    </location>
</feature>
<evidence type="ECO:0000313" key="4">
    <source>
        <dbReference type="Proteomes" id="UP000019132"/>
    </source>
</evidence>
<keyword evidence="2" id="KW-1133">Transmembrane helix</keyword>
<feature type="region of interest" description="Disordered" evidence="1">
    <location>
        <begin position="1"/>
        <end position="44"/>
    </location>
</feature>
<sequence>MSTTDENSTASTPAVQPQQVPLATPAPTPALAPMSLPTPMSTDAAAKGVPFEGLATTSSEIPYAVAQPTPSTLPPIATARPLGDISNINNHLAGGRNIPIVNGQPTQPPPMPYIMTQLPTGVDYEHSNFEFMDKCRWVAGLMLAYYIATFFFLQPFFMGVIGLMTGFVGFYGARPPMDLVRMKWIRSYIWLNYAMIVLNVWLIVITFLYVGNTTIAAGDDSDDDEYATQYYSGSSLGFFVCILVAANLIIHLRGIRTGQAFYAELVRAGPVIGPAVIIMANPV</sequence>
<dbReference type="STRING" id="431595.K3X1H2"/>
<dbReference type="OMA" id="CWYIRAN"/>
<keyword evidence="2" id="KW-0472">Membrane</keyword>
<dbReference type="InParanoid" id="K3X1H2"/>
<accession>K3X1H2</accession>
<dbReference type="HOGENOM" id="CLU_941509_0_0_1"/>
<dbReference type="EnsemblProtists" id="PYU1_T011071">
    <property type="protein sequence ID" value="PYU1_T011071"/>
    <property type="gene ID" value="PYU1_G011047"/>
</dbReference>
<dbReference type="Proteomes" id="UP000019132">
    <property type="component" value="Unassembled WGS sequence"/>
</dbReference>
<proteinExistence type="predicted"/>
<keyword evidence="2" id="KW-0812">Transmembrane</keyword>
<reference evidence="3" key="3">
    <citation type="submission" date="2015-02" db="UniProtKB">
        <authorList>
            <consortium name="EnsemblProtists"/>
        </authorList>
    </citation>
    <scope>IDENTIFICATION</scope>
    <source>
        <strain evidence="3">DAOM BR144</strain>
    </source>
</reference>